<dbReference type="PANTHER" id="PTHR10584">
    <property type="entry name" value="SUGAR KINASE"/>
    <property type="match status" value="1"/>
</dbReference>
<organism evidence="4 5">
    <name type="scientific">Aeoliella mucimassa</name>
    <dbReference type="NCBI Taxonomy" id="2527972"/>
    <lineage>
        <taxon>Bacteria</taxon>
        <taxon>Pseudomonadati</taxon>
        <taxon>Planctomycetota</taxon>
        <taxon>Planctomycetia</taxon>
        <taxon>Pirellulales</taxon>
        <taxon>Lacipirellulaceae</taxon>
        <taxon>Aeoliella</taxon>
    </lineage>
</organism>
<dbReference type="InterPro" id="IPR029056">
    <property type="entry name" value="Ribokinase-like"/>
</dbReference>
<keyword evidence="1 4" id="KW-0808">Transferase</keyword>
<dbReference type="Gene3D" id="3.40.1190.20">
    <property type="match status" value="1"/>
</dbReference>
<evidence type="ECO:0000313" key="5">
    <source>
        <dbReference type="Proteomes" id="UP000315750"/>
    </source>
</evidence>
<name>A0A518AR57_9BACT</name>
<dbReference type="GO" id="GO:0016301">
    <property type="term" value="F:kinase activity"/>
    <property type="evidence" value="ECO:0007669"/>
    <property type="project" value="UniProtKB-KW"/>
</dbReference>
<protein>
    <submittedName>
        <fullName evidence="4">Putative sugar kinase YdjH</fullName>
        <ecNumber evidence="4">2.7.1.-</ecNumber>
    </submittedName>
</protein>
<dbReference type="InterPro" id="IPR002173">
    <property type="entry name" value="Carboh/pur_kinase_PfkB_CS"/>
</dbReference>
<dbReference type="AlphaFoldDB" id="A0A518AR57"/>
<accession>A0A518AR57</accession>
<evidence type="ECO:0000256" key="1">
    <source>
        <dbReference type="ARBA" id="ARBA00022679"/>
    </source>
</evidence>
<evidence type="ECO:0000259" key="3">
    <source>
        <dbReference type="Pfam" id="PF00294"/>
    </source>
</evidence>
<dbReference type="PROSITE" id="PS00584">
    <property type="entry name" value="PFKB_KINASES_2"/>
    <property type="match status" value="1"/>
</dbReference>
<dbReference type="RefSeq" id="WP_197528418.1">
    <property type="nucleotide sequence ID" value="NZ_CP036278.1"/>
</dbReference>
<keyword evidence="5" id="KW-1185">Reference proteome</keyword>
<dbReference type="PANTHER" id="PTHR10584:SF166">
    <property type="entry name" value="RIBOKINASE"/>
    <property type="match status" value="1"/>
</dbReference>
<sequence>MHKTTDVVVCGSCVVDVLIRPVPLDHPIGGGQLVRTEPMQLATGGIVSNAGTTLARLGAQVAAFTYMGDDDWNHMVQTRYAAEGIDTSRLLVHPDAPTSTTVVLIDEAGERTFLHAVGAPKLLDKRAFLNNLDLFASSQAMLLGYFSLLPNLQHDLPEVLAAIQEVNCLTAMDAAGTGGTLDDLLPSLPHLDVYVPSFKEASHQTAETDPERIVATYRQAGATGVVGVKLGSEGALLCDRDGTLHEIAPVTPPGPVVDTTGAGDCFVGGLLNGLLRDMPLPEAGRLAAACGAQCVTALGATTAIGDFATTAELAGLPAY</sequence>
<evidence type="ECO:0000313" key="4">
    <source>
        <dbReference type="EMBL" id="QDU57200.1"/>
    </source>
</evidence>
<dbReference type="GO" id="GO:0005829">
    <property type="term" value="C:cytosol"/>
    <property type="evidence" value="ECO:0007669"/>
    <property type="project" value="TreeGrafter"/>
</dbReference>
<gene>
    <name evidence="4" type="primary">ydjH_3</name>
    <name evidence="4" type="ORF">Pan181_34140</name>
</gene>
<evidence type="ECO:0000256" key="2">
    <source>
        <dbReference type="ARBA" id="ARBA00022777"/>
    </source>
</evidence>
<dbReference type="EC" id="2.7.1.-" evidence="4"/>
<feature type="domain" description="Carbohydrate kinase PfkB" evidence="3">
    <location>
        <begin position="5"/>
        <end position="302"/>
    </location>
</feature>
<dbReference type="InterPro" id="IPR011611">
    <property type="entry name" value="PfkB_dom"/>
</dbReference>
<dbReference type="EMBL" id="CP036278">
    <property type="protein sequence ID" value="QDU57200.1"/>
    <property type="molecule type" value="Genomic_DNA"/>
</dbReference>
<dbReference type="SUPFAM" id="SSF53613">
    <property type="entry name" value="Ribokinase-like"/>
    <property type="match status" value="1"/>
</dbReference>
<keyword evidence="2 4" id="KW-0418">Kinase</keyword>
<dbReference type="KEGG" id="amuc:Pan181_34140"/>
<dbReference type="Pfam" id="PF00294">
    <property type="entry name" value="PfkB"/>
    <property type="match status" value="1"/>
</dbReference>
<reference evidence="4 5" key="1">
    <citation type="submission" date="2019-02" db="EMBL/GenBank/DDBJ databases">
        <title>Deep-cultivation of Planctomycetes and their phenomic and genomic characterization uncovers novel biology.</title>
        <authorList>
            <person name="Wiegand S."/>
            <person name="Jogler M."/>
            <person name="Boedeker C."/>
            <person name="Pinto D."/>
            <person name="Vollmers J."/>
            <person name="Rivas-Marin E."/>
            <person name="Kohn T."/>
            <person name="Peeters S.H."/>
            <person name="Heuer A."/>
            <person name="Rast P."/>
            <person name="Oberbeckmann S."/>
            <person name="Bunk B."/>
            <person name="Jeske O."/>
            <person name="Meyerdierks A."/>
            <person name="Storesund J.E."/>
            <person name="Kallscheuer N."/>
            <person name="Luecker S."/>
            <person name="Lage O.M."/>
            <person name="Pohl T."/>
            <person name="Merkel B.J."/>
            <person name="Hornburger P."/>
            <person name="Mueller R.-W."/>
            <person name="Bruemmer F."/>
            <person name="Labrenz M."/>
            <person name="Spormann A.M."/>
            <person name="Op den Camp H."/>
            <person name="Overmann J."/>
            <person name="Amann R."/>
            <person name="Jetten M.S.M."/>
            <person name="Mascher T."/>
            <person name="Medema M.H."/>
            <person name="Devos D.P."/>
            <person name="Kaster A.-K."/>
            <person name="Ovreas L."/>
            <person name="Rohde M."/>
            <person name="Galperin M.Y."/>
            <person name="Jogler C."/>
        </authorList>
    </citation>
    <scope>NUCLEOTIDE SEQUENCE [LARGE SCALE GENOMIC DNA]</scope>
    <source>
        <strain evidence="4 5">Pan181</strain>
    </source>
</reference>
<dbReference type="Proteomes" id="UP000315750">
    <property type="component" value="Chromosome"/>
</dbReference>
<proteinExistence type="predicted"/>